<keyword evidence="1" id="KW-1133">Transmembrane helix</keyword>
<keyword evidence="2" id="KW-0732">Signal</keyword>
<reference evidence="3 4" key="1">
    <citation type="journal article" date="2015" name="Nature">
        <title>rRNA introns, odd ribosomes, and small enigmatic genomes across a large radiation of phyla.</title>
        <authorList>
            <person name="Brown C.T."/>
            <person name="Hug L.A."/>
            <person name="Thomas B.C."/>
            <person name="Sharon I."/>
            <person name="Castelle C.J."/>
            <person name="Singh A."/>
            <person name="Wilkins M.J."/>
            <person name="Williams K.H."/>
            <person name="Banfield J.F."/>
        </authorList>
    </citation>
    <scope>NUCLEOTIDE SEQUENCE [LARGE SCALE GENOMIC DNA]</scope>
</reference>
<organism evidence="3 4">
    <name type="scientific">Candidatus Giovannonibacteria bacterium GW2011_GWF2_42_19</name>
    <dbReference type="NCBI Taxonomy" id="1618659"/>
    <lineage>
        <taxon>Bacteria</taxon>
        <taxon>Candidatus Giovannoniibacteriota</taxon>
    </lineage>
</organism>
<dbReference type="Pfam" id="PF18895">
    <property type="entry name" value="T4SS_pilin"/>
    <property type="match status" value="1"/>
</dbReference>
<sequence length="114" mass="12156">MKLIKKVLPFAAASLLPLSALAQTVDTGYLNQLEQLLNAVIPVLLIIATLVFIWGVITYITAGADEEKRANARNLIIYGVIALAVIIAVWGIVKIIVTAFGVENEGIPTTIGTI</sequence>
<dbReference type="EMBL" id="LCDF01000003">
    <property type="protein sequence ID" value="KKS48799.1"/>
    <property type="molecule type" value="Genomic_DNA"/>
</dbReference>
<protein>
    <submittedName>
        <fullName evidence="3">Uncharacterized protein</fullName>
    </submittedName>
</protein>
<feature type="transmembrane region" description="Helical" evidence="1">
    <location>
        <begin position="75"/>
        <end position="97"/>
    </location>
</feature>
<name>A0A0G0ZJE9_9BACT</name>
<keyword evidence="1" id="KW-0472">Membrane</keyword>
<dbReference type="InterPro" id="IPR043993">
    <property type="entry name" value="T4SS_pilin"/>
</dbReference>
<gene>
    <name evidence="3" type="ORF">UV11_C0003G0026</name>
</gene>
<evidence type="ECO:0000313" key="4">
    <source>
        <dbReference type="Proteomes" id="UP000034036"/>
    </source>
</evidence>
<dbReference type="STRING" id="1618659.UV11_C0003G0026"/>
<evidence type="ECO:0000313" key="3">
    <source>
        <dbReference type="EMBL" id="KKS48799.1"/>
    </source>
</evidence>
<comment type="caution">
    <text evidence="3">The sequence shown here is derived from an EMBL/GenBank/DDBJ whole genome shotgun (WGS) entry which is preliminary data.</text>
</comment>
<keyword evidence="1" id="KW-0812">Transmembrane</keyword>
<proteinExistence type="predicted"/>
<feature type="chain" id="PRO_5002535796" evidence="2">
    <location>
        <begin position="23"/>
        <end position="114"/>
    </location>
</feature>
<feature type="signal peptide" evidence="2">
    <location>
        <begin position="1"/>
        <end position="22"/>
    </location>
</feature>
<dbReference type="Proteomes" id="UP000034036">
    <property type="component" value="Unassembled WGS sequence"/>
</dbReference>
<dbReference type="AlphaFoldDB" id="A0A0G0ZJE9"/>
<evidence type="ECO:0000256" key="1">
    <source>
        <dbReference type="SAM" id="Phobius"/>
    </source>
</evidence>
<feature type="transmembrane region" description="Helical" evidence="1">
    <location>
        <begin position="38"/>
        <end position="63"/>
    </location>
</feature>
<accession>A0A0G0ZJE9</accession>
<evidence type="ECO:0000256" key="2">
    <source>
        <dbReference type="SAM" id="SignalP"/>
    </source>
</evidence>